<feature type="transmembrane region" description="Helical" evidence="1">
    <location>
        <begin position="163"/>
        <end position="187"/>
    </location>
</feature>
<feature type="transmembrane region" description="Helical" evidence="1">
    <location>
        <begin position="229"/>
        <end position="248"/>
    </location>
</feature>
<keyword evidence="1" id="KW-0812">Transmembrane</keyword>
<keyword evidence="3" id="KW-1185">Reference proteome</keyword>
<keyword evidence="1" id="KW-0472">Membrane</keyword>
<dbReference type="EMBL" id="BAAAYX010000004">
    <property type="protein sequence ID" value="GAA3700968.1"/>
    <property type="molecule type" value="Genomic_DNA"/>
</dbReference>
<organism evidence="2 3">
    <name type="scientific">Microlunatus aurantiacus</name>
    <dbReference type="NCBI Taxonomy" id="446786"/>
    <lineage>
        <taxon>Bacteria</taxon>
        <taxon>Bacillati</taxon>
        <taxon>Actinomycetota</taxon>
        <taxon>Actinomycetes</taxon>
        <taxon>Propionibacteriales</taxon>
        <taxon>Propionibacteriaceae</taxon>
        <taxon>Microlunatus</taxon>
    </lineage>
</organism>
<reference evidence="3" key="1">
    <citation type="journal article" date="2019" name="Int. J. Syst. Evol. Microbiol.">
        <title>The Global Catalogue of Microorganisms (GCM) 10K type strain sequencing project: providing services to taxonomists for standard genome sequencing and annotation.</title>
        <authorList>
            <consortium name="The Broad Institute Genomics Platform"/>
            <consortium name="The Broad Institute Genome Sequencing Center for Infectious Disease"/>
            <person name="Wu L."/>
            <person name="Ma J."/>
        </authorList>
    </citation>
    <scope>NUCLEOTIDE SEQUENCE [LARGE SCALE GENOMIC DNA]</scope>
    <source>
        <strain evidence="3">JCM 16548</strain>
    </source>
</reference>
<gene>
    <name evidence="2" type="ORF">GCM10022204_17190</name>
</gene>
<feature type="transmembrane region" description="Helical" evidence="1">
    <location>
        <begin position="199"/>
        <end position="217"/>
    </location>
</feature>
<protein>
    <submittedName>
        <fullName evidence="2">Uncharacterized protein</fullName>
    </submittedName>
</protein>
<evidence type="ECO:0000313" key="3">
    <source>
        <dbReference type="Proteomes" id="UP001500051"/>
    </source>
</evidence>
<comment type="caution">
    <text evidence="2">The sequence shown here is derived from an EMBL/GenBank/DDBJ whole genome shotgun (WGS) entry which is preliminary data.</text>
</comment>
<accession>A0ABP7DBF7</accession>
<evidence type="ECO:0000256" key="1">
    <source>
        <dbReference type="SAM" id="Phobius"/>
    </source>
</evidence>
<keyword evidence="1" id="KW-1133">Transmembrane helix</keyword>
<dbReference type="Proteomes" id="UP001500051">
    <property type="component" value="Unassembled WGS sequence"/>
</dbReference>
<evidence type="ECO:0000313" key="2">
    <source>
        <dbReference type="EMBL" id="GAA3700968.1"/>
    </source>
</evidence>
<proteinExistence type="predicted"/>
<name>A0ABP7DBF7_9ACTN</name>
<sequence>MGLPTGSGDTRVRRLLVVSVAMALMVLLAPPAVADPPGLVWSVSIDDRDLGSVSRNDPLLLGTSDSARVRLSLDNRGPSELLVRSIRIEGRVIGMAFFSYTTRLDIVLPPGERTERRFDVDISDLSSQATGLLPTSVIMISPERETLAKRDFAVDVQGSVVSVYGTFGLIMAGITAVVLAGLLLAIWRRELPANRWRRAARFLPAGLGIGLVVTFTLSATRLLVPSAVWWLPLLLLFGGGAFVIGYLLPVGSGDPPGSPNADTSELGAADRVVR</sequence>
<dbReference type="RefSeq" id="WP_344811912.1">
    <property type="nucleotide sequence ID" value="NZ_BAAAYX010000004.1"/>
</dbReference>